<name>A0AAV1T0N6_9STRA</name>
<accession>A0AAV1T0N6</accession>
<gene>
    <name evidence="1" type="ORF">PM001_LOCUS910</name>
</gene>
<organism evidence="1 2">
    <name type="scientific">Peronospora matthiolae</name>
    <dbReference type="NCBI Taxonomy" id="2874970"/>
    <lineage>
        <taxon>Eukaryota</taxon>
        <taxon>Sar</taxon>
        <taxon>Stramenopiles</taxon>
        <taxon>Oomycota</taxon>
        <taxon>Peronosporomycetes</taxon>
        <taxon>Peronosporales</taxon>
        <taxon>Peronosporaceae</taxon>
        <taxon>Peronospora</taxon>
    </lineage>
</organism>
<proteinExistence type="predicted"/>
<evidence type="ECO:0000313" key="2">
    <source>
        <dbReference type="Proteomes" id="UP001162060"/>
    </source>
</evidence>
<protein>
    <submittedName>
        <fullName evidence="1">Uncharacterized protein</fullName>
    </submittedName>
</protein>
<dbReference type="Proteomes" id="UP001162060">
    <property type="component" value="Unassembled WGS sequence"/>
</dbReference>
<dbReference type="EMBL" id="CAKLBY020000004">
    <property type="protein sequence ID" value="CAK7894890.1"/>
    <property type="molecule type" value="Genomic_DNA"/>
</dbReference>
<evidence type="ECO:0000313" key="1">
    <source>
        <dbReference type="EMBL" id="CAK7894890.1"/>
    </source>
</evidence>
<reference evidence="1" key="1">
    <citation type="submission" date="2024-01" db="EMBL/GenBank/DDBJ databases">
        <authorList>
            <person name="Webb A."/>
        </authorList>
    </citation>
    <scope>NUCLEOTIDE SEQUENCE</scope>
    <source>
        <strain evidence="1">Pm1</strain>
    </source>
</reference>
<sequence>MDKCRRGIRGRVQYVQIVWAAVSLFRRKQVSLLRIRMRTGKPAFCNRQNQQLGRGGDEWVCWSPIEHLRKVIYVTEQYRGLTLHLKKRRCRKRLILGHHGVCVPTW</sequence>
<comment type="caution">
    <text evidence="1">The sequence shown here is derived from an EMBL/GenBank/DDBJ whole genome shotgun (WGS) entry which is preliminary data.</text>
</comment>
<dbReference type="AlphaFoldDB" id="A0AAV1T0N6"/>